<name>A0A6B2L1B6_9EUKA</name>
<proteinExistence type="predicted"/>
<dbReference type="AlphaFoldDB" id="A0A6B2L1B6"/>
<evidence type="ECO:0000259" key="3">
    <source>
        <dbReference type="PROSITE" id="PS50018"/>
    </source>
</evidence>
<evidence type="ECO:0000256" key="2">
    <source>
        <dbReference type="SAM" id="MobiDB-lite"/>
    </source>
</evidence>
<sequence>MSSSTLGLSVLFRSAQKKYRTSVVTGSDVFSWTTDNTFVMPGEDAITVGVWYEGEELGVVPISPEQWNGEGEPRVLTLQGRRMDTKEIGEVHLALHKQDAAILPDKNYYDLLKTLVTHLSLIDKLVAVSNKKEKPIAECLVKAFEMGRSAVHYIKHVTKTEIDETPNPSIIFRGNTVATKSVDMYMRLVGTPYLHLVMKPILLNIINNGKDKKKSCEVDPTRLEDRDDKRSKICSRNCGNLLGYVTQIFEAIKSTFKSYPTNFRIIFEHIKTTVRNRFSEDADGQVASLRAVAGFVFLRFFCVSLLSPKNFGLITEHPPPNVARDLTLIAKVLQNLANLVEFGKKEPYMILCNKYINDNIGEMKGLLDKMSSLDEEVSNELPVKNQINWGREMARVHFHFEDNLELMKEKYPSESNEDIQILSSVLTKLDQEIENDLKLTAPTKRSKDGNNKWLESTVSQSDENNKARVKLGTKATTTSNLPTMRVRKKAFLMSSKTNVNITPTEVEEESTSWNMVKPKKPKEFED</sequence>
<dbReference type="SUPFAM" id="SSF48350">
    <property type="entry name" value="GTPase activation domain, GAP"/>
    <property type="match status" value="1"/>
</dbReference>
<dbReference type="InterPro" id="IPR039360">
    <property type="entry name" value="Ras_GTPase"/>
</dbReference>
<feature type="region of interest" description="Disordered" evidence="2">
    <location>
        <begin position="502"/>
        <end position="526"/>
    </location>
</feature>
<accession>A0A6B2L1B6</accession>
<dbReference type="Gene3D" id="1.10.506.10">
    <property type="entry name" value="GTPase Activation - p120gap, domain 1"/>
    <property type="match status" value="2"/>
</dbReference>
<evidence type="ECO:0000256" key="1">
    <source>
        <dbReference type="ARBA" id="ARBA00022468"/>
    </source>
</evidence>
<evidence type="ECO:0000313" key="4">
    <source>
        <dbReference type="EMBL" id="NDV30701.1"/>
    </source>
</evidence>
<dbReference type="GO" id="GO:0005096">
    <property type="term" value="F:GTPase activator activity"/>
    <property type="evidence" value="ECO:0007669"/>
    <property type="project" value="UniProtKB-KW"/>
</dbReference>
<protein>
    <recommendedName>
        <fullName evidence="3">Ras-GAP domain-containing protein</fullName>
    </recommendedName>
</protein>
<keyword evidence="1" id="KW-0343">GTPase activation</keyword>
<dbReference type="PANTHER" id="PTHR10194:SF60">
    <property type="entry name" value="RAS GTPASE-ACTIVATING PROTEIN RASKOL"/>
    <property type="match status" value="1"/>
</dbReference>
<dbReference type="EMBL" id="GIBP01001732">
    <property type="protein sequence ID" value="NDV30701.1"/>
    <property type="molecule type" value="Transcribed_RNA"/>
</dbReference>
<dbReference type="InterPro" id="IPR008936">
    <property type="entry name" value="Rho_GTPase_activation_prot"/>
</dbReference>
<dbReference type="InterPro" id="IPR001936">
    <property type="entry name" value="RasGAP_dom"/>
</dbReference>
<dbReference type="Pfam" id="PF00616">
    <property type="entry name" value="RasGAP"/>
    <property type="match status" value="1"/>
</dbReference>
<feature type="compositionally biased region" description="Polar residues" evidence="2">
    <location>
        <begin position="453"/>
        <end position="462"/>
    </location>
</feature>
<dbReference type="PROSITE" id="PS50018">
    <property type="entry name" value="RAS_GTPASE_ACTIV_2"/>
    <property type="match status" value="1"/>
</dbReference>
<dbReference type="PANTHER" id="PTHR10194">
    <property type="entry name" value="RAS GTPASE-ACTIVATING PROTEINS"/>
    <property type="match status" value="1"/>
</dbReference>
<feature type="domain" description="Ras-GAP" evidence="3">
    <location>
        <begin position="132"/>
        <end position="338"/>
    </location>
</feature>
<feature type="region of interest" description="Disordered" evidence="2">
    <location>
        <begin position="442"/>
        <end position="468"/>
    </location>
</feature>
<reference evidence="4" key="1">
    <citation type="journal article" date="2020" name="J. Eukaryot. Microbiol.">
        <title>De novo Sequencing, Assembly and Annotation of the Transcriptome for the Free-Living Testate Amoeba Arcella intermedia.</title>
        <authorList>
            <person name="Ribeiro G.M."/>
            <person name="Porfirio-Sousa A.L."/>
            <person name="Maurer-Alcala X.X."/>
            <person name="Katz L.A."/>
            <person name="Lahr D.J.G."/>
        </authorList>
    </citation>
    <scope>NUCLEOTIDE SEQUENCE</scope>
</reference>
<dbReference type="SMART" id="SM00323">
    <property type="entry name" value="RasGAP"/>
    <property type="match status" value="1"/>
</dbReference>
<organism evidence="4">
    <name type="scientific">Arcella intermedia</name>
    <dbReference type="NCBI Taxonomy" id="1963864"/>
    <lineage>
        <taxon>Eukaryota</taxon>
        <taxon>Amoebozoa</taxon>
        <taxon>Tubulinea</taxon>
        <taxon>Elardia</taxon>
        <taxon>Arcellinida</taxon>
        <taxon>Sphaerothecina</taxon>
        <taxon>Arcellidae</taxon>
        <taxon>Arcella</taxon>
    </lineage>
</organism>